<proteinExistence type="inferred from homology"/>
<protein>
    <submittedName>
        <fullName evidence="5">Acyl-CoA synthetase</fullName>
    </submittedName>
</protein>
<dbReference type="Gene3D" id="3.40.50.12780">
    <property type="entry name" value="N-terminal domain of ligase-like"/>
    <property type="match status" value="1"/>
</dbReference>
<dbReference type="NCBIfam" id="NF004814">
    <property type="entry name" value="PRK06164.1"/>
    <property type="match status" value="1"/>
</dbReference>
<evidence type="ECO:0000256" key="1">
    <source>
        <dbReference type="ARBA" id="ARBA00006432"/>
    </source>
</evidence>
<feature type="domain" description="AMP-dependent synthetase/ligase" evidence="3">
    <location>
        <begin position="16"/>
        <end position="415"/>
    </location>
</feature>
<dbReference type="KEGG" id="bfz:BAU07_17160"/>
<gene>
    <name evidence="5" type="ORF">BAU07_17160</name>
</gene>
<reference evidence="5 6" key="1">
    <citation type="submission" date="2016-06" db="EMBL/GenBank/DDBJ databases">
        <title>Complete genome sequences of Bordetella bronchialis and Bordetella flabilis.</title>
        <authorList>
            <person name="LiPuma J.J."/>
            <person name="Spilker T."/>
        </authorList>
    </citation>
    <scope>NUCLEOTIDE SEQUENCE [LARGE SCALE GENOMIC DNA]</scope>
    <source>
        <strain evidence="5 6">AU10664</strain>
    </source>
</reference>
<evidence type="ECO:0000259" key="3">
    <source>
        <dbReference type="Pfam" id="PF00501"/>
    </source>
</evidence>
<dbReference type="SUPFAM" id="SSF56801">
    <property type="entry name" value="Acetyl-CoA synthetase-like"/>
    <property type="match status" value="1"/>
</dbReference>
<dbReference type="PANTHER" id="PTHR43201:SF5">
    <property type="entry name" value="MEDIUM-CHAIN ACYL-COA LIGASE ACSF2, MITOCHONDRIAL"/>
    <property type="match status" value="1"/>
</dbReference>
<accession>A0A193GFM4</accession>
<evidence type="ECO:0000256" key="2">
    <source>
        <dbReference type="ARBA" id="ARBA00022598"/>
    </source>
</evidence>
<dbReference type="InterPro" id="IPR045851">
    <property type="entry name" value="AMP-bd_C_sf"/>
</dbReference>
<dbReference type="GO" id="GO:0031956">
    <property type="term" value="F:medium-chain fatty acid-CoA ligase activity"/>
    <property type="evidence" value="ECO:0007669"/>
    <property type="project" value="TreeGrafter"/>
</dbReference>
<dbReference type="Gene3D" id="3.30.300.30">
    <property type="match status" value="1"/>
</dbReference>
<dbReference type="EMBL" id="CP016172">
    <property type="protein sequence ID" value="ANN78610.1"/>
    <property type="molecule type" value="Genomic_DNA"/>
</dbReference>
<dbReference type="GO" id="GO:0006631">
    <property type="term" value="P:fatty acid metabolic process"/>
    <property type="evidence" value="ECO:0007669"/>
    <property type="project" value="TreeGrafter"/>
</dbReference>
<evidence type="ECO:0000313" key="6">
    <source>
        <dbReference type="Proteomes" id="UP000091926"/>
    </source>
</evidence>
<keyword evidence="6" id="KW-1185">Reference proteome</keyword>
<keyword evidence="2" id="KW-0436">Ligase</keyword>
<dbReference type="CDD" id="cd04433">
    <property type="entry name" value="AFD_class_I"/>
    <property type="match status" value="1"/>
</dbReference>
<name>A0A193GFM4_9BORD</name>
<dbReference type="STRING" id="463014.BAU07_17160"/>
<dbReference type="Pfam" id="PF00501">
    <property type="entry name" value="AMP-binding"/>
    <property type="match status" value="1"/>
</dbReference>
<dbReference type="InterPro" id="IPR025110">
    <property type="entry name" value="AMP-bd_C"/>
</dbReference>
<dbReference type="PANTHER" id="PTHR43201">
    <property type="entry name" value="ACYL-COA SYNTHETASE"/>
    <property type="match status" value="1"/>
</dbReference>
<dbReference type="InterPro" id="IPR042099">
    <property type="entry name" value="ANL_N_sf"/>
</dbReference>
<evidence type="ECO:0000259" key="4">
    <source>
        <dbReference type="Pfam" id="PF13193"/>
    </source>
</evidence>
<comment type="similarity">
    <text evidence="1">Belongs to the ATP-dependent AMP-binding enzyme family.</text>
</comment>
<dbReference type="OrthoDB" id="8185589at2"/>
<dbReference type="InterPro" id="IPR000873">
    <property type="entry name" value="AMP-dep_synth/lig_dom"/>
</dbReference>
<dbReference type="Proteomes" id="UP000091926">
    <property type="component" value="Chromosome"/>
</dbReference>
<dbReference type="AlphaFoldDB" id="A0A193GFM4"/>
<dbReference type="Pfam" id="PF13193">
    <property type="entry name" value="AMP-binding_C"/>
    <property type="match status" value="1"/>
</dbReference>
<evidence type="ECO:0000313" key="5">
    <source>
        <dbReference type="EMBL" id="ANN78610.1"/>
    </source>
</evidence>
<organism evidence="5 6">
    <name type="scientific">Bordetella flabilis</name>
    <dbReference type="NCBI Taxonomy" id="463014"/>
    <lineage>
        <taxon>Bacteria</taxon>
        <taxon>Pseudomonadati</taxon>
        <taxon>Pseudomonadota</taxon>
        <taxon>Betaproteobacteria</taxon>
        <taxon>Burkholderiales</taxon>
        <taxon>Alcaligenaceae</taxon>
        <taxon>Bordetella</taxon>
    </lineage>
</organism>
<sequence>MPPPAWRDHDTFAARLEAWARAEPQRIALIDDDVPITVSSLRDDATRLAGGLASLGVKPGQRVALWLPNGADWVVSFLACARIGALVLAVNTRFRARELADVLGRGGADWLIYWPDFKDIRFDAILDDVPLHILQRLRGVFMAGTQALPAASRQLSGSAAIASGGNGPHEAALSDVQREGRLAGIPAYGLRALMQHGPAAPAAAPNAPAICFTTSGTTSLPKFVVHDQRTLLRHGDAVARRFGHDATACILGTAPFCGVFGFAALAGGLAPGVPVVCQAVFEARRAADAVSRHRVTHAYLNNEALLRMLDAAPDHDYASVRLFGFATFAPALDTLPARAAVHGIALTGLYGSSELIALVAAQPLDDAARRFLPGGRLIYPEARVRVRDPGTGRVLPPGESGEIEIRSPSQMLGYLDDTHSSAQALTDDGYFRTGDLGYAVNDRHFVFQARLGDTLRLSGFLVNPAEIEAFLASLPGIHACQVVGADRDGKTVAFAFVLLEPDTEPDPQGWRDACRQAMAGFKVPAGFHVLQSFPTVESANSVKIQKGRLRELANELLQADRPAP</sequence>
<feature type="domain" description="AMP-binding enzyme C-terminal" evidence="4">
    <location>
        <begin position="466"/>
        <end position="538"/>
    </location>
</feature>